<proteinExistence type="predicted"/>
<organism evidence="1 2">
    <name type="scientific">Virgibacillus massiliensis</name>
    <dbReference type="NCBI Taxonomy" id="1462526"/>
    <lineage>
        <taxon>Bacteria</taxon>
        <taxon>Bacillati</taxon>
        <taxon>Bacillota</taxon>
        <taxon>Bacilli</taxon>
        <taxon>Bacillales</taxon>
        <taxon>Bacillaceae</taxon>
        <taxon>Virgibacillus</taxon>
    </lineage>
</organism>
<dbReference type="AlphaFoldDB" id="A0A024QHF0"/>
<comment type="caution">
    <text evidence="1">The sequence shown here is derived from an EMBL/GenBank/DDBJ whole genome shotgun (WGS) entry which is preliminary data.</text>
</comment>
<reference evidence="2" key="2">
    <citation type="submission" date="2014-05" db="EMBL/GenBank/DDBJ databases">
        <title>Draft genome sequence of Virgibacillus massiliensis Vm-5.</title>
        <authorList>
            <person name="Khelaifia S."/>
            <person name="Croce O."/>
            <person name="Lagier J.C."/>
            <person name="Raoult D."/>
        </authorList>
    </citation>
    <scope>NUCLEOTIDE SEQUENCE [LARGE SCALE GENOMIC DNA]</scope>
    <source>
        <strain evidence="2">Vm-5</strain>
    </source>
</reference>
<reference evidence="1 2" key="1">
    <citation type="submission" date="2014-03" db="EMBL/GenBank/DDBJ databases">
        <authorList>
            <person name="Urmite Genomes U."/>
        </authorList>
    </citation>
    <scope>NUCLEOTIDE SEQUENCE [LARGE SCALE GENOMIC DNA]</scope>
    <source>
        <strain evidence="1 2">Vm-5</strain>
    </source>
</reference>
<evidence type="ECO:0000313" key="1">
    <source>
        <dbReference type="EMBL" id="CDQ41919.1"/>
    </source>
</evidence>
<dbReference type="RefSeq" id="WP_038246962.1">
    <property type="nucleotide sequence ID" value="NZ_BNER01000008.1"/>
</dbReference>
<dbReference type="EMBL" id="CCDP010000003">
    <property type="protein sequence ID" value="CDQ41919.1"/>
    <property type="molecule type" value="Genomic_DNA"/>
</dbReference>
<sequence>MDHSFSHTFYYCFKKELKMAIDHQTEQPCDCFGQVTINCDEQIPEDKLQLWHKFKLPLHRLDLTMEDLKHVIPISKEEYENNQLF</sequence>
<keyword evidence="2" id="KW-1185">Reference proteome</keyword>
<accession>A0A024QHF0</accession>
<name>A0A024QHF0_9BACI</name>
<dbReference type="Proteomes" id="UP000028875">
    <property type="component" value="Unassembled WGS sequence"/>
</dbReference>
<protein>
    <submittedName>
        <fullName evidence="1">Uncharacterized protein</fullName>
    </submittedName>
</protein>
<dbReference type="STRING" id="1462526.BN990_04298"/>
<evidence type="ECO:0000313" key="2">
    <source>
        <dbReference type="Proteomes" id="UP000028875"/>
    </source>
</evidence>
<gene>
    <name evidence="1" type="ORF">BN990_04298</name>
</gene>